<accession>A0A8S0G210</accession>
<evidence type="ECO:0000259" key="3">
    <source>
        <dbReference type="Pfam" id="PF00294"/>
    </source>
</evidence>
<sequence>MIAMSPGANHELSDNDIIQLSHFIAESDVFIVQMENNLAATQLALKCAQKMQVTTILNPAPWSSDVATLLPFVDIVTPNETEASAMSGMVIDNISDAVKAAKHFLFIMPGNVQ</sequence>
<evidence type="ECO:0000256" key="1">
    <source>
        <dbReference type="ARBA" id="ARBA00022679"/>
    </source>
</evidence>
<protein>
    <recommendedName>
        <fullName evidence="3">Carbohydrate kinase PfkB domain-containing protein</fullName>
    </recommendedName>
</protein>
<dbReference type="Gene3D" id="3.40.1190.20">
    <property type="match status" value="1"/>
</dbReference>
<gene>
    <name evidence="4" type="ORF">EIMP300_81620</name>
</gene>
<dbReference type="Proteomes" id="UP000467488">
    <property type="component" value="Chromosome"/>
</dbReference>
<reference evidence="4 5" key="1">
    <citation type="submission" date="2020-01" db="EMBL/GenBank/DDBJ databases">
        <title>Dynamics of blaIMP-6 dissemination in carbapenem resistant Enterobacteriacea isolated from regional surveillance in Osaka, Japan.</title>
        <authorList>
            <person name="Abe R."/>
            <person name="Akeda Y."/>
            <person name="Sugawara Y."/>
            <person name="Yamamoto N."/>
            <person name="Tomono K."/>
            <person name="Takeuchi D."/>
            <person name="Kawahara R."/>
            <person name="Hamada S."/>
        </authorList>
    </citation>
    <scope>NUCLEOTIDE SEQUENCE [LARGE SCALE GENOMIC DNA]</scope>
    <source>
        <strain evidence="4 5">E300</strain>
    </source>
</reference>
<dbReference type="EMBL" id="AP022360">
    <property type="protein sequence ID" value="BBU86762.1"/>
    <property type="molecule type" value="Genomic_DNA"/>
</dbReference>
<dbReference type="GO" id="GO:0005829">
    <property type="term" value="C:cytosol"/>
    <property type="evidence" value="ECO:0007669"/>
    <property type="project" value="TreeGrafter"/>
</dbReference>
<keyword evidence="1" id="KW-0808">Transferase</keyword>
<dbReference type="InterPro" id="IPR029056">
    <property type="entry name" value="Ribokinase-like"/>
</dbReference>
<keyword evidence="2" id="KW-0418">Kinase</keyword>
<dbReference type="InterPro" id="IPR011611">
    <property type="entry name" value="PfkB_dom"/>
</dbReference>
<organism evidence="4 5">
    <name type="scientific">Escherichia coli</name>
    <dbReference type="NCBI Taxonomy" id="562"/>
    <lineage>
        <taxon>Bacteria</taxon>
        <taxon>Pseudomonadati</taxon>
        <taxon>Pseudomonadota</taxon>
        <taxon>Gammaproteobacteria</taxon>
        <taxon>Enterobacterales</taxon>
        <taxon>Enterobacteriaceae</taxon>
        <taxon>Escherichia</taxon>
    </lineage>
</organism>
<evidence type="ECO:0000313" key="4">
    <source>
        <dbReference type="EMBL" id="BBU86762.1"/>
    </source>
</evidence>
<evidence type="ECO:0000256" key="2">
    <source>
        <dbReference type="ARBA" id="ARBA00022777"/>
    </source>
</evidence>
<dbReference type="Pfam" id="PF00294">
    <property type="entry name" value="PfkB"/>
    <property type="match status" value="1"/>
</dbReference>
<dbReference type="AlphaFoldDB" id="A0A8S0G210"/>
<proteinExistence type="predicted"/>
<feature type="domain" description="Carbohydrate kinase PfkB" evidence="3">
    <location>
        <begin position="8"/>
        <end position="105"/>
    </location>
</feature>
<name>A0A8S0G210_ECOLX</name>
<dbReference type="PANTHER" id="PTHR10584">
    <property type="entry name" value="SUGAR KINASE"/>
    <property type="match status" value="1"/>
</dbReference>
<dbReference type="SUPFAM" id="SSF53613">
    <property type="entry name" value="Ribokinase-like"/>
    <property type="match status" value="1"/>
</dbReference>
<evidence type="ECO:0000313" key="5">
    <source>
        <dbReference type="Proteomes" id="UP000467488"/>
    </source>
</evidence>
<dbReference type="GO" id="GO:0016301">
    <property type="term" value="F:kinase activity"/>
    <property type="evidence" value="ECO:0007669"/>
    <property type="project" value="UniProtKB-KW"/>
</dbReference>
<dbReference type="PANTHER" id="PTHR10584:SF166">
    <property type="entry name" value="RIBOKINASE"/>
    <property type="match status" value="1"/>
</dbReference>